<accession>A0ABM7YRT8</accession>
<proteinExistence type="predicted"/>
<dbReference type="InterPro" id="IPR011006">
    <property type="entry name" value="CheY-like_superfamily"/>
</dbReference>
<dbReference type="PROSITE" id="PS50109">
    <property type="entry name" value="HIS_KIN"/>
    <property type="match status" value="1"/>
</dbReference>
<gene>
    <name evidence="11" type="ORF">CATMQ487_42820</name>
</gene>
<dbReference type="SMART" id="SM00388">
    <property type="entry name" value="HisKA"/>
    <property type="match status" value="1"/>
</dbReference>
<dbReference type="SMART" id="SM00448">
    <property type="entry name" value="REC"/>
    <property type="match status" value="1"/>
</dbReference>
<dbReference type="InterPro" id="IPR003661">
    <property type="entry name" value="HisK_dim/P_dom"/>
</dbReference>
<dbReference type="InterPro" id="IPR036890">
    <property type="entry name" value="HATPase_C_sf"/>
</dbReference>
<dbReference type="Gene3D" id="1.10.287.130">
    <property type="match status" value="1"/>
</dbReference>
<feature type="transmembrane region" description="Helical" evidence="8">
    <location>
        <begin position="118"/>
        <end position="138"/>
    </location>
</feature>
<evidence type="ECO:0000256" key="5">
    <source>
        <dbReference type="ARBA" id="ARBA00022777"/>
    </source>
</evidence>
<feature type="domain" description="Response regulatory" evidence="10">
    <location>
        <begin position="506"/>
        <end position="626"/>
    </location>
</feature>
<evidence type="ECO:0000256" key="2">
    <source>
        <dbReference type="ARBA" id="ARBA00012438"/>
    </source>
</evidence>
<keyword evidence="8" id="KW-1133">Transmembrane helix</keyword>
<dbReference type="CDD" id="cd00156">
    <property type="entry name" value="REC"/>
    <property type="match status" value="1"/>
</dbReference>
<dbReference type="SUPFAM" id="SSF52172">
    <property type="entry name" value="CheY-like"/>
    <property type="match status" value="1"/>
</dbReference>
<keyword evidence="8" id="KW-0472">Membrane</keyword>
<dbReference type="SMART" id="SM00387">
    <property type="entry name" value="HATPase_c"/>
    <property type="match status" value="1"/>
</dbReference>
<dbReference type="EC" id="2.7.13.3" evidence="2"/>
<feature type="transmembrane region" description="Helical" evidence="8">
    <location>
        <begin position="191"/>
        <end position="209"/>
    </location>
</feature>
<keyword evidence="3 6" id="KW-0597">Phosphoprotein</keyword>
<evidence type="ECO:0000313" key="12">
    <source>
        <dbReference type="Proteomes" id="UP001057498"/>
    </source>
</evidence>
<dbReference type="SUPFAM" id="SSF47384">
    <property type="entry name" value="Homodimeric domain of signal transducing histidine kinase"/>
    <property type="match status" value="1"/>
</dbReference>
<dbReference type="SUPFAM" id="SSF55874">
    <property type="entry name" value="ATPase domain of HSP90 chaperone/DNA topoisomerase II/histidine kinase"/>
    <property type="match status" value="1"/>
</dbReference>
<dbReference type="InterPro" id="IPR003594">
    <property type="entry name" value="HATPase_dom"/>
</dbReference>
<dbReference type="PANTHER" id="PTHR43047">
    <property type="entry name" value="TWO-COMPONENT HISTIDINE PROTEIN KINASE"/>
    <property type="match status" value="1"/>
</dbReference>
<feature type="domain" description="Histidine kinase" evidence="9">
    <location>
        <begin position="267"/>
        <end position="483"/>
    </location>
</feature>
<keyword evidence="5" id="KW-0418">Kinase</keyword>
<evidence type="ECO:0000259" key="10">
    <source>
        <dbReference type="PROSITE" id="PS50110"/>
    </source>
</evidence>
<evidence type="ECO:0000256" key="4">
    <source>
        <dbReference type="ARBA" id="ARBA00022679"/>
    </source>
</evidence>
<feature type="transmembrane region" description="Helical" evidence="8">
    <location>
        <begin position="78"/>
        <end position="97"/>
    </location>
</feature>
<evidence type="ECO:0000256" key="8">
    <source>
        <dbReference type="SAM" id="Phobius"/>
    </source>
</evidence>
<keyword evidence="8" id="KW-0812">Transmembrane</keyword>
<dbReference type="InterPro" id="IPR001789">
    <property type="entry name" value="Sig_transdc_resp-reg_receiver"/>
</dbReference>
<keyword evidence="12" id="KW-1185">Reference proteome</keyword>
<name>A0ABM7YRT8_9BURK</name>
<dbReference type="InterPro" id="IPR036097">
    <property type="entry name" value="HisK_dim/P_sf"/>
</dbReference>
<dbReference type="Gene3D" id="3.30.565.10">
    <property type="entry name" value="Histidine kinase-like ATPase, C-terminal domain"/>
    <property type="match status" value="1"/>
</dbReference>
<dbReference type="InterPro" id="IPR005467">
    <property type="entry name" value="His_kinase_dom"/>
</dbReference>
<protein>
    <recommendedName>
        <fullName evidence="2">histidine kinase</fullName>
        <ecNumber evidence="2">2.7.13.3</ecNumber>
    </recommendedName>
</protein>
<dbReference type="InterPro" id="IPR004358">
    <property type="entry name" value="Sig_transdc_His_kin-like_C"/>
</dbReference>
<reference evidence="11" key="1">
    <citation type="submission" date="2022-04" db="EMBL/GenBank/DDBJ databases">
        <title>Whole genome sequence of Sphaerotilus sp. FB-5.</title>
        <authorList>
            <person name="Takeda M."/>
            <person name="Narihara S."/>
            <person name="Akimoto M."/>
            <person name="Akimoto R."/>
            <person name="Nishiyashiki S."/>
            <person name="Murakami T."/>
        </authorList>
    </citation>
    <scope>NUCLEOTIDE SEQUENCE</scope>
    <source>
        <strain evidence="11">FB-5</strain>
    </source>
</reference>
<keyword evidence="4" id="KW-0808">Transferase</keyword>
<dbReference type="PANTHER" id="PTHR43047:SF9">
    <property type="entry name" value="HISTIDINE KINASE"/>
    <property type="match status" value="1"/>
</dbReference>
<dbReference type="Pfam" id="PF00512">
    <property type="entry name" value="HisKA"/>
    <property type="match status" value="1"/>
</dbReference>
<keyword evidence="7" id="KW-0175">Coiled coil</keyword>
<evidence type="ECO:0000256" key="6">
    <source>
        <dbReference type="PROSITE-ProRule" id="PRU00169"/>
    </source>
</evidence>
<dbReference type="PROSITE" id="PS50110">
    <property type="entry name" value="RESPONSE_REGULATORY"/>
    <property type="match status" value="1"/>
</dbReference>
<evidence type="ECO:0000256" key="7">
    <source>
        <dbReference type="SAM" id="Coils"/>
    </source>
</evidence>
<dbReference type="Pfam" id="PF02518">
    <property type="entry name" value="HATPase_c"/>
    <property type="match status" value="1"/>
</dbReference>
<dbReference type="Pfam" id="PF00072">
    <property type="entry name" value="Response_reg"/>
    <property type="match status" value="1"/>
</dbReference>
<evidence type="ECO:0000256" key="3">
    <source>
        <dbReference type="ARBA" id="ARBA00022553"/>
    </source>
</evidence>
<sequence length="633" mass="68757">MLDHSHQPQRPNRLPAAPRWSQRMAALGVRPDYRLAHSDRPDPDLTASLYARTPAALLGHTLGAVAVITLCRGSAPRWLLLGWLLLFAAAWGARVAVARRYAASRPASTEAYRRWQQAWNVTSLACGAVWALAVAAFYDDGHSLQSTALILLVYSYCIGSPATSYRVFVVYLLMCFVPMVAHVAADGLPDSLPMAGLIVGGLLVTLVIGRQYRQAFGELLALKVGNEQLADQLAIEKAAAEEARASAEQARAAAEEANRAKTRFFAAASHDLRQPLHALSLFTETLRQRAREDETALLAGRIAESVAALESLFGELMDLSRLDAGGVELAVQDFPIAEVYARLRLHFEPLAFDKGLALRFRGCAHWVHGDAVLVERVLRNLVSNAVRYTEDGGVLVGCRRRGDRLLLQVWDSGIGIPVEAQAHVFDEFYQVVHTHALAAPRRGGSGLGLAIVRRLAQLMGAPIDLASQPQRGTVVTLTLPVGQPRSREVEPADGLATPVRTLSGCRIVVVEDDVAVREAMCVLLLSWEAEVVGLDSLVQVDGWLAARPQGAPVPELLIVDRQLPMGHSGAEVVQRLRAAFGAELGVIMVTGQVDAQDEAMARALGCHLLYKPVAPNRLRALIGYKRSERQRRG</sequence>
<evidence type="ECO:0000259" key="9">
    <source>
        <dbReference type="PROSITE" id="PS50109"/>
    </source>
</evidence>
<dbReference type="Proteomes" id="UP001057498">
    <property type="component" value="Chromosome"/>
</dbReference>
<dbReference type="EMBL" id="AP025730">
    <property type="protein sequence ID" value="BDI07312.1"/>
    <property type="molecule type" value="Genomic_DNA"/>
</dbReference>
<evidence type="ECO:0000256" key="1">
    <source>
        <dbReference type="ARBA" id="ARBA00000085"/>
    </source>
</evidence>
<dbReference type="RefSeq" id="WP_251970518.1">
    <property type="nucleotide sequence ID" value="NZ_AP025730.1"/>
</dbReference>
<feature type="coiled-coil region" evidence="7">
    <location>
        <begin position="226"/>
        <end position="260"/>
    </location>
</feature>
<dbReference type="CDD" id="cd00082">
    <property type="entry name" value="HisKA"/>
    <property type="match status" value="1"/>
</dbReference>
<organism evidence="11 12">
    <name type="scientific">Sphaerotilus microaerophilus</name>
    <dbReference type="NCBI Taxonomy" id="2914710"/>
    <lineage>
        <taxon>Bacteria</taxon>
        <taxon>Pseudomonadati</taxon>
        <taxon>Pseudomonadota</taxon>
        <taxon>Betaproteobacteria</taxon>
        <taxon>Burkholderiales</taxon>
        <taxon>Sphaerotilaceae</taxon>
        <taxon>Sphaerotilus</taxon>
    </lineage>
</organism>
<dbReference type="Gene3D" id="3.40.50.2300">
    <property type="match status" value="1"/>
</dbReference>
<feature type="modified residue" description="4-aspartylphosphate" evidence="6">
    <location>
        <position position="560"/>
    </location>
</feature>
<evidence type="ECO:0000313" key="11">
    <source>
        <dbReference type="EMBL" id="BDI07312.1"/>
    </source>
</evidence>
<feature type="transmembrane region" description="Helical" evidence="8">
    <location>
        <begin position="144"/>
        <end position="161"/>
    </location>
</feature>
<dbReference type="PRINTS" id="PR00344">
    <property type="entry name" value="BCTRLSENSOR"/>
</dbReference>
<comment type="catalytic activity">
    <reaction evidence="1">
        <text>ATP + protein L-histidine = ADP + protein N-phospho-L-histidine.</text>
        <dbReference type="EC" id="2.7.13.3"/>
    </reaction>
</comment>